<protein>
    <submittedName>
        <fullName evidence="3">Ribonuclease HI</fullName>
        <ecNumber evidence="3">3.1.26.4</ecNumber>
    </submittedName>
</protein>
<dbReference type="Gene3D" id="3.30.420.10">
    <property type="entry name" value="Ribonuclease H-like superfamily/Ribonuclease H"/>
    <property type="match status" value="1"/>
</dbReference>
<dbReference type="PANTHER" id="PTHR48475:SF1">
    <property type="entry name" value="RNASE H TYPE-1 DOMAIN-CONTAINING PROTEIN"/>
    <property type="match status" value="1"/>
</dbReference>
<keyword evidence="4" id="KW-1185">Reference proteome</keyword>
<dbReference type="InterPro" id="IPR012337">
    <property type="entry name" value="RNaseH-like_sf"/>
</dbReference>
<dbReference type="GO" id="GO:0004523">
    <property type="term" value="F:RNA-DNA hybrid ribonuclease activity"/>
    <property type="evidence" value="ECO:0007669"/>
    <property type="project" value="UniProtKB-EC"/>
</dbReference>
<gene>
    <name evidence="3" type="ORF">ABH943_007538</name>
</gene>
<evidence type="ECO:0000259" key="2">
    <source>
        <dbReference type="PROSITE" id="PS50879"/>
    </source>
</evidence>
<comment type="caution">
    <text evidence="3">The sequence shown here is derived from an EMBL/GenBank/DDBJ whole genome shotgun (WGS) entry which is preliminary data.</text>
</comment>
<accession>A0ABW8MUV2</accession>
<reference evidence="3 4" key="1">
    <citation type="submission" date="2024-10" db="EMBL/GenBank/DDBJ databases">
        <authorList>
            <person name="Deangelis K."/>
            <person name="Huntemann M."/>
            <person name="Clum A."/>
            <person name="Wang J."/>
            <person name="Palaniappan K."/>
            <person name="Ritter S."/>
            <person name="Chen I.-M."/>
            <person name="Stamatis D."/>
            <person name="Reddy T."/>
            <person name="O'Malley R."/>
            <person name="Daum C."/>
            <person name="Ng V."/>
            <person name="Ivanova N."/>
            <person name="Kyrpides N."/>
            <person name="Woyke T."/>
        </authorList>
    </citation>
    <scope>NUCLEOTIDE SEQUENCE [LARGE SCALE GENOMIC DNA]</scope>
    <source>
        <strain evidence="3 4">GAS97</strain>
    </source>
</reference>
<keyword evidence="3" id="KW-0378">Hydrolase</keyword>
<evidence type="ECO:0000256" key="1">
    <source>
        <dbReference type="SAM" id="MobiDB-lite"/>
    </source>
</evidence>
<feature type="region of interest" description="Disordered" evidence="1">
    <location>
        <begin position="220"/>
        <end position="248"/>
    </location>
</feature>
<proteinExistence type="predicted"/>
<reference evidence="3 4" key="2">
    <citation type="submission" date="2024-11" db="EMBL/GenBank/DDBJ databases">
        <title>Using genomics to understand microbial adaptation to soil warming.</title>
        <authorList>
            <person name="Deangelis K.M. PhD."/>
        </authorList>
    </citation>
    <scope>NUCLEOTIDE SEQUENCE [LARGE SCALE GENOMIC DNA]</scope>
    <source>
        <strain evidence="3 4">GAS97</strain>
    </source>
</reference>
<dbReference type="CDD" id="cd09279">
    <property type="entry name" value="RNase_HI_like"/>
    <property type="match status" value="1"/>
</dbReference>
<dbReference type="InterPro" id="IPR002156">
    <property type="entry name" value="RNaseH_domain"/>
</dbReference>
<dbReference type="PANTHER" id="PTHR48475">
    <property type="entry name" value="RIBONUCLEASE H"/>
    <property type="match status" value="1"/>
</dbReference>
<dbReference type="PROSITE" id="PS50879">
    <property type="entry name" value="RNASE_H_1"/>
    <property type="match status" value="1"/>
</dbReference>
<dbReference type="Pfam" id="PF13456">
    <property type="entry name" value="RVT_3"/>
    <property type="match status" value="1"/>
</dbReference>
<dbReference type="EC" id="3.1.26.4" evidence="3"/>
<organism evidence="3 4">
    <name type="scientific">Caballeronia udeis</name>
    <dbReference type="NCBI Taxonomy" id="1232866"/>
    <lineage>
        <taxon>Bacteria</taxon>
        <taxon>Pseudomonadati</taxon>
        <taxon>Pseudomonadota</taxon>
        <taxon>Betaproteobacteria</taxon>
        <taxon>Burkholderiales</taxon>
        <taxon>Burkholderiaceae</taxon>
        <taxon>Caballeronia</taxon>
    </lineage>
</organism>
<feature type="compositionally biased region" description="Polar residues" evidence="1">
    <location>
        <begin position="235"/>
        <end position="248"/>
    </location>
</feature>
<feature type="domain" description="RNase H type-1" evidence="2">
    <location>
        <begin position="90"/>
        <end position="226"/>
    </location>
</feature>
<dbReference type="EMBL" id="JBIYDN010000035">
    <property type="protein sequence ID" value="MFK4447502.1"/>
    <property type="molecule type" value="Genomic_DNA"/>
</dbReference>
<dbReference type="SUPFAM" id="SSF53098">
    <property type="entry name" value="Ribonuclease H-like"/>
    <property type="match status" value="1"/>
</dbReference>
<evidence type="ECO:0000313" key="4">
    <source>
        <dbReference type="Proteomes" id="UP001620514"/>
    </source>
</evidence>
<evidence type="ECO:0000313" key="3">
    <source>
        <dbReference type="EMBL" id="MFK4447502.1"/>
    </source>
</evidence>
<name>A0ABW8MUV2_9BURK</name>
<dbReference type="Proteomes" id="UP001620514">
    <property type="component" value="Unassembled WGS sequence"/>
</dbReference>
<dbReference type="InterPro" id="IPR036397">
    <property type="entry name" value="RNaseH_sf"/>
</dbReference>
<sequence length="248" mass="26751">MPGMFEFEELLLIAYKKERAMSRRLSKLTSLSAHAALTRTLEKAAGAQTLAELVSARHRERAATEHARSHREQARAAAREARKVRPAIRDAAAWHAWFDGSAHPNPGKIGIGGVLESPDGDVVKISTLAGHGDSCEAEYRALIAVLETAVSRRPAPARLVIHGDSQVVIEDVLRDEASSAPALSSYATQARSLIAQLADVRLQWIPRARNSVADALSQQAIRGGAHPDHQDRSRTSTTGESPNVSLNA</sequence>
<feature type="compositionally biased region" description="Basic and acidic residues" evidence="1">
    <location>
        <begin position="225"/>
        <end position="234"/>
    </location>
</feature>